<gene>
    <name evidence="2" type="ORF">AVDCRST_MAG89-794</name>
</gene>
<feature type="non-terminal residue" evidence="2">
    <location>
        <position position="688"/>
    </location>
</feature>
<feature type="region of interest" description="Disordered" evidence="1">
    <location>
        <begin position="29"/>
        <end position="89"/>
    </location>
</feature>
<feature type="compositionally biased region" description="Low complexity" evidence="1">
    <location>
        <begin position="64"/>
        <end position="75"/>
    </location>
</feature>
<evidence type="ECO:0000256" key="1">
    <source>
        <dbReference type="SAM" id="MobiDB-lite"/>
    </source>
</evidence>
<feature type="non-terminal residue" evidence="2">
    <location>
        <position position="1"/>
    </location>
</feature>
<feature type="compositionally biased region" description="Low complexity" evidence="1">
    <location>
        <begin position="202"/>
        <end position="220"/>
    </location>
</feature>
<dbReference type="AlphaFoldDB" id="A0A6J4KKF8"/>
<feature type="compositionally biased region" description="Low complexity" evidence="1">
    <location>
        <begin position="280"/>
        <end position="293"/>
    </location>
</feature>
<feature type="compositionally biased region" description="Basic and acidic residues" evidence="1">
    <location>
        <begin position="118"/>
        <end position="132"/>
    </location>
</feature>
<organism evidence="2">
    <name type="scientific">uncultured Gemmatimonadota bacterium</name>
    <dbReference type="NCBI Taxonomy" id="203437"/>
    <lineage>
        <taxon>Bacteria</taxon>
        <taxon>Pseudomonadati</taxon>
        <taxon>Gemmatimonadota</taxon>
        <taxon>environmental samples</taxon>
    </lineage>
</organism>
<feature type="compositionally biased region" description="Low complexity" evidence="1">
    <location>
        <begin position="363"/>
        <end position="373"/>
    </location>
</feature>
<protein>
    <submittedName>
        <fullName evidence="2">TonB-dependent receptor</fullName>
    </submittedName>
</protein>
<accession>A0A6J4KKF8</accession>
<name>A0A6J4KKF8_9BACT</name>
<keyword evidence="2" id="KW-0675">Receptor</keyword>
<feature type="compositionally biased region" description="Basic and acidic residues" evidence="1">
    <location>
        <begin position="227"/>
        <end position="248"/>
    </location>
</feature>
<feature type="compositionally biased region" description="Basic residues" evidence="1">
    <location>
        <begin position="310"/>
        <end position="320"/>
    </location>
</feature>
<feature type="compositionally biased region" description="Basic and acidic residues" evidence="1">
    <location>
        <begin position="500"/>
        <end position="509"/>
    </location>
</feature>
<feature type="compositionally biased region" description="Low complexity" evidence="1">
    <location>
        <begin position="251"/>
        <end position="273"/>
    </location>
</feature>
<proteinExistence type="predicted"/>
<sequence length="688" mass="73734">EATYGRAPARRLFACVPVRRRARRRADRYRGRPAGYRHRAGAGRQRSPVARALSRIRRARGRDPAGAPGAGAYRRAVGHPRRAGGQPLQLRAGGAHLHPRLRRAGAVRRARRAGAGGRDSRHAAGRADHAEPRGSLAAGPRRGHPRPRVGAVRQRVRRSDPLHQRPAPRRAVRDGAPRAGRWRRAAARRDERGWPHGRAGVPRLGLAPALRRLPRALPGAQHAGGRQRVDGPRGERGAAHLEPGELRRTQPRLPVRLPAARGPAAGVRAQRAAGHGRGRAAGAAGGVVAPGAGPRRGGAVGVRADEVHRQPHPHQRHRPGPQRPGRARGVERRRGAASVDGGRRDGGAARPAPQLCQRGGTAGRPEAGPAGARHLVQRVRPGDHDAARAGGRAGRHPLRPLPLRGERPPGLRHQPGRLRRADDAPGEPGPRRVGGGHAIRHRVRKPGDRVRDAHDHGAGQPAQRRGRLQPRAEPAAHGLHGSGRQGPRGAGGVGGGGRLSRPDRGRADPVRGAGGAGPHLLSQRGPGEPPRLRGRRRADAPRGMDGARGLHPYRRALRPLRRGRGRPRRQPRSRHRAAPVGAVAARLSPARPVRRRGRALRVVHTGGGYRRRRAVRIARVRLGGRARRMGARPRRGGGVLPLRRCDEPAESGLQHVRGRQRLRRPVLRAGAGPLAVRGPADAAGRSPL</sequence>
<feature type="compositionally biased region" description="Basic residues" evidence="1">
    <location>
        <begin position="551"/>
        <end position="577"/>
    </location>
</feature>
<feature type="compositionally biased region" description="Gly residues" evidence="1">
    <location>
        <begin position="480"/>
        <end position="498"/>
    </location>
</feature>
<feature type="region of interest" description="Disordered" evidence="1">
    <location>
        <begin position="103"/>
        <end position="581"/>
    </location>
</feature>
<feature type="compositionally biased region" description="Basic residues" evidence="1">
    <location>
        <begin position="103"/>
        <end position="112"/>
    </location>
</feature>
<dbReference type="EMBL" id="CADCTV010000174">
    <property type="protein sequence ID" value="CAA9305901.1"/>
    <property type="molecule type" value="Genomic_DNA"/>
</dbReference>
<feature type="compositionally biased region" description="Basic and acidic residues" evidence="1">
    <location>
        <begin position="445"/>
        <end position="457"/>
    </location>
</feature>
<reference evidence="2" key="1">
    <citation type="submission" date="2020-02" db="EMBL/GenBank/DDBJ databases">
        <authorList>
            <person name="Meier V. D."/>
        </authorList>
    </citation>
    <scope>NUCLEOTIDE SEQUENCE</scope>
    <source>
        <strain evidence="2">AVDCRST_MAG89</strain>
    </source>
</reference>
<evidence type="ECO:0000313" key="2">
    <source>
        <dbReference type="EMBL" id="CAA9305901.1"/>
    </source>
</evidence>